<dbReference type="InterPro" id="IPR001709">
    <property type="entry name" value="Flavoprot_Pyr_Nucl_cyt_Rdtase"/>
</dbReference>
<dbReference type="Pfam" id="PF00970">
    <property type="entry name" value="FAD_binding_6"/>
    <property type="match status" value="1"/>
</dbReference>
<dbReference type="Pfam" id="PF03929">
    <property type="entry name" value="PepSY_TM"/>
    <property type="match status" value="1"/>
</dbReference>
<keyword evidence="2" id="KW-1133">Transmembrane helix</keyword>
<reference evidence="4 5" key="1">
    <citation type="submission" date="2020-08" db="EMBL/GenBank/DDBJ databases">
        <title>Sphingobacterium sp. DN00404 isolated from aquaculture water.</title>
        <authorList>
            <person name="Zhang M."/>
        </authorList>
    </citation>
    <scope>NUCLEOTIDE SEQUENCE [LARGE SCALE GENOMIC DNA]</scope>
    <source>
        <strain evidence="4 5">KCTC 42746</strain>
    </source>
</reference>
<protein>
    <submittedName>
        <fullName evidence="4">PepSY domain-containing protein</fullName>
    </submittedName>
</protein>
<evidence type="ECO:0000313" key="4">
    <source>
        <dbReference type="EMBL" id="MBD1420757.1"/>
    </source>
</evidence>
<keyword evidence="5" id="KW-1185">Reference proteome</keyword>
<dbReference type="InterPro" id="IPR008333">
    <property type="entry name" value="Cbr1-like_FAD-bd_dom"/>
</dbReference>
<dbReference type="Pfam" id="PF00175">
    <property type="entry name" value="NAD_binding_1"/>
    <property type="match status" value="1"/>
</dbReference>
<feature type="transmembrane region" description="Helical" evidence="2">
    <location>
        <begin position="130"/>
        <end position="151"/>
    </location>
</feature>
<dbReference type="InterPro" id="IPR017938">
    <property type="entry name" value="Riboflavin_synthase-like_b-brl"/>
</dbReference>
<keyword evidence="1" id="KW-0285">Flavoprotein</keyword>
<dbReference type="SUPFAM" id="SSF52218">
    <property type="entry name" value="Flavoproteins"/>
    <property type="match status" value="1"/>
</dbReference>
<evidence type="ECO:0000256" key="2">
    <source>
        <dbReference type="SAM" id="Phobius"/>
    </source>
</evidence>
<evidence type="ECO:0000313" key="5">
    <source>
        <dbReference type="Proteomes" id="UP000651112"/>
    </source>
</evidence>
<dbReference type="SUPFAM" id="SSF63380">
    <property type="entry name" value="Riboflavin synthase domain-like"/>
    <property type="match status" value="1"/>
</dbReference>
<dbReference type="InterPro" id="IPR001433">
    <property type="entry name" value="OxRdtase_FAD/NAD-bd"/>
</dbReference>
<dbReference type="EMBL" id="JACNYL010000001">
    <property type="protein sequence ID" value="MBD1420757.1"/>
    <property type="molecule type" value="Genomic_DNA"/>
</dbReference>
<keyword evidence="2" id="KW-0812">Transmembrane</keyword>
<dbReference type="PRINTS" id="PR00371">
    <property type="entry name" value="FPNCR"/>
</dbReference>
<comment type="caution">
    <text evidence="4">The sequence shown here is derived from an EMBL/GenBank/DDBJ whole genome shotgun (WGS) entry which is preliminary data.</text>
</comment>
<dbReference type="Gene3D" id="3.40.50.360">
    <property type="match status" value="1"/>
</dbReference>
<evidence type="ECO:0000259" key="3">
    <source>
        <dbReference type="PROSITE" id="PS50902"/>
    </source>
</evidence>
<dbReference type="PANTHER" id="PTHR19384">
    <property type="entry name" value="NITRIC OXIDE SYNTHASE-RELATED"/>
    <property type="match status" value="1"/>
</dbReference>
<feature type="transmembrane region" description="Helical" evidence="2">
    <location>
        <begin position="172"/>
        <end position="197"/>
    </location>
</feature>
<dbReference type="Pfam" id="PF00258">
    <property type="entry name" value="Flavodoxin_1"/>
    <property type="match status" value="1"/>
</dbReference>
<evidence type="ECO:0000256" key="1">
    <source>
        <dbReference type="ARBA" id="ARBA00022630"/>
    </source>
</evidence>
<proteinExistence type="predicted"/>
<organism evidence="4 5">
    <name type="scientific">Sphingobacterium chuzhouense</name>
    <dbReference type="NCBI Taxonomy" id="1742264"/>
    <lineage>
        <taxon>Bacteria</taxon>
        <taxon>Pseudomonadati</taxon>
        <taxon>Bacteroidota</taxon>
        <taxon>Sphingobacteriia</taxon>
        <taxon>Sphingobacteriales</taxon>
        <taxon>Sphingobacteriaceae</taxon>
        <taxon>Sphingobacterium</taxon>
    </lineage>
</organism>
<feature type="transmembrane region" description="Helical" evidence="2">
    <location>
        <begin position="299"/>
        <end position="324"/>
    </location>
</feature>
<feature type="domain" description="Flavodoxin-like" evidence="3">
    <location>
        <begin position="342"/>
        <end position="481"/>
    </location>
</feature>
<accession>A0ABR7XPH5</accession>
<sequence length="728" mass="82166">MTVSIWRYAHLALAIISSLFLLILSVTGVILAIGAVEEKTQAYKANDFDKINLAQAIPALWEVYSEITELTVDHNQFVMIEAFDEEGNSMKAYIDPRTGTALGEVKPQSDFIQWNIALHRSLFLKETGRIIVGVVSFLLLLITISGVILIAKRQQGLRNFFAKINKDFFSQYFHVVSGRIFLIPVLLLALTGTHLFLVRIGLISGENQTVDHVLGDDENLEQKDLADFPIFQETLLANVEKIEFPFMPDDPEEFYVLKLKDRELSINQVTGEIVEETRYPYSLILEKLSLDLHTGRTNAIWAIILGFASLNILFFIYTGFVITFRRKGTKIKNKFDASNAEYVILVGTENGSTLSFANKIHEQLLALGYKSFLTEMNRFTIFPKATHALVFSSTYGLGTAPANAAHFDKLISKFPQNQPMQYSVIGFGSKAYPDFCAYARQIDELLAQKDWATRQLDLHTVNDRSVEEFISWVKIWNEKNACELGITPALYATKITGLKKFKVLERTEVTEDNSTFKIILQPQGKQSFRSGDLLAIYPANDGRERLYSIGKKDGNIQLMVKLYPNGLGSEFLYQLTQNGSISGRIVINKGFHFPTKAPAVAMIANGTGIAPFLGMIEENKRKIPVRLYAGFRYNNVLSKQYRQFADGAITSGKLTDFQIAFSREENRRYVMDLIRNDAPFFSKLLKNKGIIMICGSLAMQKDVEKMLSEICSTKDLSNYKGQILTDCY</sequence>
<dbReference type="PROSITE" id="PS50902">
    <property type="entry name" value="FLAVODOXIN_LIKE"/>
    <property type="match status" value="1"/>
</dbReference>
<dbReference type="InterPro" id="IPR029039">
    <property type="entry name" value="Flavoprotein-like_sf"/>
</dbReference>
<dbReference type="RefSeq" id="WP_190312500.1">
    <property type="nucleotide sequence ID" value="NZ_JACNYL010000001.1"/>
</dbReference>
<keyword evidence="2" id="KW-0472">Membrane</keyword>
<dbReference type="InterPro" id="IPR008254">
    <property type="entry name" value="Flavodoxin/NO_synth"/>
</dbReference>
<dbReference type="Proteomes" id="UP000651112">
    <property type="component" value="Unassembled WGS sequence"/>
</dbReference>
<dbReference type="InterPro" id="IPR005625">
    <property type="entry name" value="PepSY-ass_TM"/>
</dbReference>
<dbReference type="InterPro" id="IPR039261">
    <property type="entry name" value="FNR_nucleotide-bd"/>
</dbReference>
<dbReference type="SUPFAM" id="SSF52343">
    <property type="entry name" value="Ferredoxin reductase-like, C-terminal NADP-linked domain"/>
    <property type="match status" value="1"/>
</dbReference>
<dbReference type="Gene3D" id="3.40.50.80">
    <property type="entry name" value="Nucleotide-binding domain of ferredoxin-NADP reductase (FNR) module"/>
    <property type="match status" value="1"/>
</dbReference>
<feature type="transmembrane region" description="Helical" evidence="2">
    <location>
        <begin position="12"/>
        <end position="36"/>
    </location>
</feature>
<name>A0ABR7XPH5_9SPHI</name>
<gene>
    <name evidence="4" type="ORF">H8B21_04140</name>
</gene>